<dbReference type="InterPro" id="IPR053058">
    <property type="entry name" value="Mulikevirus_tape_measure"/>
</dbReference>
<dbReference type="InterPro" id="IPR013491">
    <property type="entry name" value="Tape_meas_N"/>
</dbReference>
<feature type="domain" description="Tape measure protein N-terminal" evidence="2">
    <location>
        <begin position="72"/>
        <end position="257"/>
    </location>
</feature>
<evidence type="ECO:0000313" key="3">
    <source>
        <dbReference type="EMBL" id="MBR8535383.1"/>
    </source>
</evidence>
<protein>
    <recommendedName>
        <fullName evidence="2">Tape measure protein N-terminal domain-containing protein</fullName>
    </recommendedName>
</protein>
<feature type="coiled-coil region" evidence="1">
    <location>
        <begin position="804"/>
        <end position="864"/>
    </location>
</feature>
<name>A0A941F246_9BACT</name>
<dbReference type="PANTHER" id="PTHR38812">
    <property type="entry name" value="MU-LIKE PROPHAGE FLUMU PROTEIN GP42"/>
    <property type="match status" value="1"/>
</dbReference>
<dbReference type="EMBL" id="JAGTAR010000009">
    <property type="protein sequence ID" value="MBR8535383.1"/>
    <property type="molecule type" value="Genomic_DNA"/>
</dbReference>
<evidence type="ECO:0000313" key="4">
    <source>
        <dbReference type="Proteomes" id="UP000679220"/>
    </source>
</evidence>
<dbReference type="AlphaFoldDB" id="A0A941F246"/>
<reference evidence="3" key="2">
    <citation type="submission" date="2021-04" db="EMBL/GenBank/DDBJ databases">
        <authorList>
            <person name="Zhang T."/>
            <person name="Zhang Y."/>
            <person name="Lu D."/>
            <person name="Zuo D."/>
            <person name="Du Z."/>
        </authorList>
    </citation>
    <scope>NUCLEOTIDE SEQUENCE</scope>
    <source>
        <strain evidence="3">JR1</strain>
    </source>
</reference>
<gene>
    <name evidence="3" type="ORF">KDU71_07410</name>
</gene>
<organism evidence="3 4">
    <name type="scientific">Carboxylicivirga sediminis</name>
    <dbReference type="NCBI Taxonomy" id="2006564"/>
    <lineage>
        <taxon>Bacteria</taxon>
        <taxon>Pseudomonadati</taxon>
        <taxon>Bacteroidota</taxon>
        <taxon>Bacteroidia</taxon>
        <taxon>Marinilabiliales</taxon>
        <taxon>Marinilabiliaceae</taxon>
        <taxon>Carboxylicivirga</taxon>
    </lineage>
</organism>
<dbReference type="RefSeq" id="WP_212189289.1">
    <property type="nucleotide sequence ID" value="NZ_JAGTAR010000009.1"/>
</dbReference>
<reference evidence="3" key="1">
    <citation type="journal article" date="2018" name="Int. J. Syst. Evol. Microbiol.">
        <title>Carboxylicivirga sediminis sp. nov., isolated from coastal sediment.</title>
        <authorList>
            <person name="Wang F.Q."/>
            <person name="Ren L.H."/>
            <person name="Zou R.J."/>
            <person name="Sun Y.Z."/>
            <person name="Liu X.J."/>
            <person name="Jiang F."/>
            <person name="Liu L.J."/>
        </authorList>
    </citation>
    <scope>NUCLEOTIDE SEQUENCE</scope>
    <source>
        <strain evidence="3">JR1</strain>
    </source>
</reference>
<dbReference type="PANTHER" id="PTHR38812:SF2">
    <property type="entry name" value="MU-LIKE PROPHAGE FLUMU PROTEIN GP42"/>
    <property type="match status" value="1"/>
</dbReference>
<evidence type="ECO:0000259" key="2">
    <source>
        <dbReference type="Pfam" id="PF20155"/>
    </source>
</evidence>
<keyword evidence="4" id="KW-1185">Reference proteome</keyword>
<sequence length="1157" mass="127467">MPLNNREGALYFATGIDTRGLASGARRSEQIIQGISQTAVREGEEMNKVFRRLGAAMAGYFTLTSSKQFISDIVRVRGEFQQLDIAFQTMLGNKEQADRLMAQVVDFATRTPFQLTEVATGTKQLLAVGVEAEKALPTLKALGDVAAGLSVPLERLIINFGQVRTQTTLTSRELRDFNMAGVPLVAELSKNLGQSEKAIKEMVSAGEIGFADVEAAFISMSEEGGRFANLMDKQMGSVTGQVSLFQDAWNRMLNSIGKANEGTIFKTIKSLTNAVENYEEIIDVLKVIVATYGTYKTALISVAVAQKAVNAAQNAKAWLQLASGIRSAKDAQIAFNLASKSNPYGLIAAGIAAIVATLLIFNREGKKAASVSAEFKENLAKERDSIQKDFSVLDKVTKGTVAHKLAISKLNDKYSEYLPNLLTEKEALEDVKAAQEAVIEARAKSLIQEYSDDNIIAAQDKVKKLNQEYKEALGDIFNRADIEGELEGVLIARFDKVIEGIQEGRISGIATTADLFKKIFKDEGFQPRIDIKEGEFMTLANYSLDIAEAKNEEADATKRAEDALVGYLKALGILKKESTNDEGENDSAVQFDAKKYSDDLKAKYDEYAKYENAKFQLGKKFADKQFATLLSQGASYEEYLNRQLQLFSNNEEAKIGIAQAANKAGISLLLREDMKKLAPTTKVDVSKEFEIDTKTLKSMDKLIHKWEWLAKVMNTAFKEEKQVEFGHKLADSGALLQEMAQTAGHFDENLSRALGTMGNLAASIGTAVANWGENPLMAGAGIVGAVGSLVSLFDNSAKKQQIAADKAQALLDIIQLQNLELERQLRLMGELTGTERTESETETLNIIQEQIDELNQLAKDADIKFKKGDLSAKFDLADDVESLEWILSHLDEINNPFYGSNFTSIGLSETLKDLLGKGFKIENLDQLQEFIDKYYELIEQRNKLFEEFTQTNENAIADSIIEGFRTGKTAMEDFTGTFEDLMKEALLESFKKQFVLQAVKDFYTAFGEAVNPEDGEGLTADEIKALKEMWDNSTSQLKEQFEAFDQMTKEIFGTSIFGEGGSESSGLAGAIKRELTEETGSMLAGLFNIMSVDVRALLTSYQTNAATQANMMMQTITILNEIEENTGRTADNTDRLEKIETILSDIRDGNTSTTGKR</sequence>
<dbReference type="Proteomes" id="UP000679220">
    <property type="component" value="Unassembled WGS sequence"/>
</dbReference>
<evidence type="ECO:0000256" key="1">
    <source>
        <dbReference type="SAM" id="Coils"/>
    </source>
</evidence>
<feature type="coiled-coil region" evidence="1">
    <location>
        <begin position="424"/>
        <end position="475"/>
    </location>
</feature>
<keyword evidence="1" id="KW-0175">Coiled coil</keyword>
<proteinExistence type="predicted"/>
<dbReference type="Pfam" id="PF20155">
    <property type="entry name" value="TMP_3"/>
    <property type="match status" value="1"/>
</dbReference>
<comment type="caution">
    <text evidence="3">The sequence shown here is derived from an EMBL/GenBank/DDBJ whole genome shotgun (WGS) entry which is preliminary data.</text>
</comment>
<accession>A0A941F246</accession>